<evidence type="ECO:0000313" key="3">
    <source>
        <dbReference type="Proteomes" id="UP000186594"/>
    </source>
</evidence>
<dbReference type="AlphaFoldDB" id="A0A1U7LLX5"/>
<accession>A0A1U7LLX5</accession>
<dbReference type="EMBL" id="LXFE01001377">
    <property type="protein sequence ID" value="OLL23666.1"/>
    <property type="molecule type" value="Genomic_DNA"/>
</dbReference>
<sequence>MTNLGRIEFFHITRPAPPRHSSDDPRWRPEWNGRENFKRFRKPGAPPPTATPKLRNSLIPVKPYIARESQERIPLDIESPSLAVKRQTTQTTHQTTHTTQTIAPSRSLEAPLFAPHEDDSDDESRFRW</sequence>
<dbReference type="Proteomes" id="UP000186594">
    <property type="component" value="Unassembled WGS sequence"/>
</dbReference>
<feature type="compositionally biased region" description="Basic and acidic residues" evidence="1">
    <location>
        <begin position="20"/>
        <end position="38"/>
    </location>
</feature>
<comment type="caution">
    <text evidence="2">The sequence shown here is derived from an EMBL/GenBank/DDBJ whole genome shotgun (WGS) entry which is preliminary data.</text>
</comment>
<feature type="region of interest" description="Disordered" evidence="1">
    <location>
        <begin position="14"/>
        <end position="55"/>
    </location>
</feature>
<feature type="compositionally biased region" description="Low complexity" evidence="1">
    <location>
        <begin position="87"/>
        <end position="101"/>
    </location>
</feature>
<evidence type="ECO:0000256" key="1">
    <source>
        <dbReference type="SAM" id="MobiDB-lite"/>
    </source>
</evidence>
<protein>
    <submittedName>
        <fullName evidence="2">Uncharacterized protein</fullName>
    </submittedName>
</protein>
<evidence type="ECO:0000313" key="2">
    <source>
        <dbReference type="EMBL" id="OLL23666.1"/>
    </source>
</evidence>
<proteinExistence type="predicted"/>
<organism evidence="2 3">
    <name type="scientific">Neolecta irregularis (strain DAH-3)</name>
    <dbReference type="NCBI Taxonomy" id="1198029"/>
    <lineage>
        <taxon>Eukaryota</taxon>
        <taxon>Fungi</taxon>
        <taxon>Dikarya</taxon>
        <taxon>Ascomycota</taxon>
        <taxon>Taphrinomycotina</taxon>
        <taxon>Neolectales</taxon>
        <taxon>Neolectaceae</taxon>
        <taxon>Neolecta</taxon>
    </lineage>
</organism>
<feature type="region of interest" description="Disordered" evidence="1">
    <location>
        <begin position="71"/>
        <end position="128"/>
    </location>
</feature>
<name>A0A1U7LLX5_NEOID</name>
<keyword evidence="3" id="KW-1185">Reference proteome</keyword>
<reference evidence="2 3" key="1">
    <citation type="submission" date="2016-04" db="EMBL/GenBank/DDBJ databases">
        <title>Evolutionary innovation and constraint leading to complex multicellularity in the Ascomycota.</title>
        <authorList>
            <person name="Cisse O."/>
            <person name="Nguyen A."/>
            <person name="Hewitt D.A."/>
            <person name="Jedd G."/>
            <person name="Stajich J.E."/>
        </authorList>
    </citation>
    <scope>NUCLEOTIDE SEQUENCE [LARGE SCALE GENOMIC DNA]</scope>
    <source>
        <strain evidence="2 3">DAH-3</strain>
    </source>
</reference>
<dbReference type="OrthoDB" id="92161at2759"/>
<gene>
    <name evidence="2" type="ORF">NEOLI_004145</name>
</gene>